<feature type="domain" description="DNA2/NAM7 helicase helicase" evidence="1">
    <location>
        <begin position="315"/>
        <end position="449"/>
    </location>
</feature>
<dbReference type="Pfam" id="PF13087">
    <property type="entry name" value="AAA_12"/>
    <property type="match status" value="1"/>
</dbReference>
<name>A0A9E2NVZ2_9BACT</name>
<dbReference type="InterPro" id="IPR041677">
    <property type="entry name" value="DNA2/NAM7_AAA_11"/>
</dbReference>
<comment type="caution">
    <text evidence="4">The sequence shown here is derived from an EMBL/GenBank/DDBJ whole genome shotgun (WGS) entry which is preliminary data.</text>
</comment>
<sequence>MVNSQIIKHKLISSSLLKNDPSINTKLYDDNTIDLKKWCYDEDILKFLSDENINKLVVDIKYNPNEIAKKLSDSKTSDEFLKICNEVDIYISKNEINSLNSNFEKHKKIVFERIHDDLILGNKKFLKIKREADRRFNDESVWYLYIGAYFLTGKTIDGDIIRAPLMLYKVSISNINGELNIIKKEKEVTINEKLNLFLKQNYDIEIKIGEHINVKEINNILEYLKPITNDIKFDFLTNNEICDFSNLSIPEDKFIIEPSVVYGLSDPCGGIVLMDYEKIIKSCADPFDERSIISHASEYENQIINDDDLIMFNRQLNIFQKYAVKSALNESSLIMGPPGTGKSEVIATIIANIIHNDKTILMVSEKKAALDVLEERLLAIGDICLFAYNVHDEQYFYNKIKKIHDLINEDVNELSIPNCRNAYEKIKDTYKDMNYISTLNINDKNIEDIVYISEDKRKFDKKTFDFILDITKITNEKNLNIIYQQYYHLFKKISQYKNYFPKIINRDELLDLQKLANESRHKDLIYKNYFVNHKIQKFIWSFNNNIKLHSFSNEILENLIILVDDIINTKIQNINVELLTSFNNLSPNDIKNLQNEFDSYILDTYIEKNEYLSKPILDTIFNNYVLAQKRIVKGVDEIIKNNYINKLKKWIKDIESSNHEKTKSELKELFRISALKVPMPINQTIKKYYHILRIIFPIWILNPTQTSQVTPCEPGIFDYGIFDEASQMFFENSYPLVYRVKNSIVCGDDKQLSPIGNFATKSFDDSYISEIDNESNIVSLFEKASTLSWPNYQLKNHYRSSSYDLISFANKYIYNDEMKVVTKNNFFSKSVITYNVNGVMEDNVNNIEIDKVIDIIVDKFNNNDYQSSLLVIAFNNKQMQLLEYEFNQRIGNLSPRALEAYRNKNLMFGSIENIQGLEADDVIISLTYAKNSKGVLATDFKPISEEGGISWLNVAITRAKNEMIIVKSIFANDSINTSNTDLNIFIKFIEWCDKINTKPTIADVIKVYKNNDYKNLSSDFEIDVCETINQLISHEEYKIVTKLEIGTAILDICIVNKKNQEVVLGIICDDYSYKSNLKKMIENLDSQKLLEDRGYPTYRITLIEWKTKNNIVLNELTNLIKNFK</sequence>
<dbReference type="SUPFAM" id="SSF52540">
    <property type="entry name" value="P-loop containing nucleoside triphosphate hydrolases"/>
    <property type="match status" value="1"/>
</dbReference>
<dbReference type="PANTHER" id="PTHR10887">
    <property type="entry name" value="DNA2/NAM7 HELICASE FAMILY"/>
    <property type="match status" value="1"/>
</dbReference>
<evidence type="ECO:0000313" key="5">
    <source>
        <dbReference type="Proteomes" id="UP000824247"/>
    </source>
</evidence>
<dbReference type="InterPro" id="IPR027417">
    <property type="entry name" value="P-loop_NTPase"/>
</dbReference>
<evidence type="ECO:0000313" key="4">
    <source>
        <dbReference type="EMBL" id="MBU3830796.1"/>
    </source>
</evidence>
<protein>
    <submittedName>
        <fullName evidence="4">DUF4011 domain-containing protein</fullName>
    </submittedName>
</protein>
<dbReference type="Proteomes" id="UP000824247">
    <property type="component" value="Unassembled WGS sequence"/>
</dbReference>
<dbReference type="InterPro" id="IPR041679">
    <property type="entry name" value="DNA2/NAM7-like_C"/>
</dbReference>
<dbReference type="EMBL" id="JAHLFM010000021">
    <property type="protein sequence ID" value="MBU3830796.1"/>
    <property type="molecule type" value="Genomic_DNA"/>
</dbReference>
<dbReference type="Pfam" id="PF18741">
    <property type="entry name" value="MTES_1575"/>
    <property type="match status" value="1"/>
</dbReference>
<dbReference type="InterPro" id="IPR045055">
    <property type="entry name" value="DNA2/NAM7-like"/>
</dbReference>
<evidence type="ECO:0000259" key="1">
    <source>
        <dbReference type="Pfam" id="PF13086"/>
    </source>
</evidence>
<gene>
    <name evidence="4" type="ORF">H9897_01420</name>
</gene>
<reference evidence="4" key="2">
    <citation type="submission" date="2021-04" db="EMBL/GenBank/DDBJ databases">
        <authorList>
            <person name="Gilroy R."/>
        </authorList>
    </citation>
    <scope>NUCLEOTIDE SEQUENCE</scope>
    <source>
        <strain evidence="4">A5-1222</strain>
    </source>
</reference>
<proteinExistence type="predicted"/>
<organism evidence="4 5">
    <name type="scientific">Candidatus Ureaplasma intestinipullorum</name>
    <dbReference type="NCBI Taxonomy" id="2838770"/>
    <lineage>
        <taxon>Bacteria</taxon>
        <taxon>Bacillati</taxon>
        <taxon>Mycoplasmatota</taxon>
        <taxon>Mycoplasmoidales</taxon>
        <taxon>Mycoplasmoidaceae</taxon>
        <taxon>Ureaplasma</taxon>
    </lineage>
</organism>
<accession>A0A9E2NVZ2</accession>
<dbReference type="Pfam" id="PF13086">
    <property type="entry name" value="AAA_11"/>
    <property type="match status" value="1"/>
</dbReference>
<dbReference type="GO" id="GO:0004386">
    <property type="term" value="F:helicase activity"/>
    <property type="evidence" value="ECO:0007669"/>
    <property type="project" value="InterPro"/>
</dbReference>
<evidence type="ECO:0000259" key="3">
    <source>
        <dbReference type="Pfam" id="PF18741"/>
    </source>
</evidence>
<dbReference type="AlphaFoldDB" id="A0A9E2NVZ2"/>
<evidence type="ECO:0000259" key="2">
    <source>
        <dbReference type="Pfam" id="PF13087"/>
    </source>
</evidence>
<dbReference type="Gene3D" id="3.40.50.300">
    <property type="entry name" value="P-loop containing nucleotide triphosphate hydrolases"/>
    <property type="match status" value="3"/>
</dbReference>
<dbReference type="InterPro" id="IPR025103">
    <property type="entry name" value="DUF4011"/>
</dbReference>
<dbReference type="Pfam" id="PF13195">
    <property type="entry name" value="DUF4011"/>
    <property type="match status" value="1"/>
</dbReference>
<dbReference type="InterPro" id="IPR049468">
    <property type="entry name" value="Restrct_endonuc-II-like_dom"/>
</dbReference>
<dbReference type="PANTHER" id="PTHR10887:SF530">
    <property type="entry name" value="SUPERFAMILY I DNA HELICASES"/>
    <property type="match status" value="1"/>
</dbReference>
<reference evidence="4" key="1">
    <citation type="journal article" date="2021" name="PeerJ">
        <title>Extensive microbial diversity within the chicken gut microbiome revealed by metagenomics and culture.</title>
        <authorList>
            <person name="Gilroy R."/>
            <person name="Ravi A."/>
            <person name="Getino M."/>
            <person name="Pursley I."/>
            <person name="Horton D.L."/>
            <person name="Alikhan N.F."/>
            <person name="Baker D."/>
            <person name="Gharbi K."/>
            <person name="Hall N."/>
            <person name="Watson M."/>
            <person name="Adriaenssens E.M."/>
            <person name="Foster-Nyarko E."/>
            <person name="Jarju S."/>
            <person name="Secka A."/>
            <person name="Antonio M."/>
            <person name="Oren A."/>
            <person name="Chaudhuri R.R."/>
            <person name="La Ragione R."/>
            <person name="Hildebrand F."/>
            <person name="Pallen M.J."/>
        </authorList>
    </citation>
    <scope>NUCLEOTIDE SEQUENCE</scope>
    <source>
        <strain evidence="4">A5-1222</strain>
    </source>
</reference>
<feature type="domain" description="Restriction endonuclease type II-like" evidence="3">
    <location>
        <begin position="1021"/>
        <end position="1119"/>
    </location>
</feature>
<feature type="domain" description="DNA2/NAM7 helicase-like C-terminal" evidence="2">
    <location>
        <begin position="779"/>
        <end position="966"/>
    </location>
</feature>